<evidence type="ECO:0000313" key="2">
    <source>
        <dbReference type="EMBL" id="CAH2404719.1"/>
    </source>
</evidence>
<evidence type="ECO:0000313" key="3">
    <source>
        <dbReference type="Proteomes" id="UP001153050"/>
    </source>
</evidence>
<reference evidence="2 3" key="1">
    <citation type="submission" date="2022-03" db="EMBL/GenBank/DDBJ databases">
        <authorList>
            <person name="Brunel B."/>
        </authorList>
    </citation>
    <scope>NUCLEOTIDE SEQUENCE [LARGE SCALE GENOMIC DNA]</scope>
    <source>
        <strain evidence="2">STM5069sample</strain>
    </source>
</reference>
<dbReference type="EMBL" id="CAKXZT010000140">
    <property type="protein sequence ID" value="CAH2404719.1"/>
    <property type="molecule type" value="Genomic_DNA"/>
</dbReference>
<name>A0ABM9E6H2_9HYPH</name>
<dbReference type="Proteomes" id="UP001153050">
    <property type="component" value="Unassembled WGS sequence"/>
</dbReference>
<gene>
    <name evidence="2" type="ORF">MES5069_440094</name>
</gene>
<keyword evidence="3" id="KW-1185">Reference proteome</keyword>
<sequence length="135" mass="15036">MGEGKAPVGNRHPNRLVAEIEPGQRLAAAEPRRQLLDGDDAQRLSLDYTPQTTLWDFNFTAGVLSFGEGKIEEGIHETDLVRTFRISRRNHRGENPHRSLPDRQSIVDGRLGRAGGRGHACAVDARPQRPHQRCA</sequence>
<accession>A0ABM9E6H2</accession>
<comment type="caution">
    <text evidence="2">The sequence shown here is derived from an EMBL/GenBank/DDBJ whole genome shotgun (WGS) entry which is preliminary data.</text>
</comment>
<protein>
    <submittedName>
        <fullName evidence="2">Uncharacterized protein</fullName>
    </submittedName>
</protein>
<feature type="region of interest" description="Disordered" evidence="1">
    <location>
        <begin position="1"/>
        <end position="24"/>
    </location>
</feature>
<organism evidence="2 3">
    <name type="scientific">Mesorhizobium escarrei</name>
    <dbReference type="NCBI Taxonomy" id="666018"/>
    <lineage>
        <taxon>Bacteria</taxon>
        <taxon>Pseudomonadati</taxon>
        <taxon>Pseudomonadota</taxon>
        <taxon>Alphaproteobacteria</taxon>
        <taxon>Hyphomicrobiales</taxon>
        <taxon>Phyllobacteriaceae</taxon>
        <taxon>Mesorhizobium</taxon>
    </lineage>
</organism>
<evidence type="ECO:0000256" key="1">
    <source>
        <dbReference type="SAM" id="MobiDB-lite"/>
    </source>
</evidence>
<proteinExistence type="predicted"/>